<dbReference type="EMBL" id="JANAWD010000825">
    <property type="protein sequence ID" value="KAJ3475628.1"/>
    <property type="molecule type" value="Genomic_DNA"/>
</dbReference>
<proteinExistence type="predicted"/>
<name>A0AAD5YD29_9APHY</name>
<protein>
    <submittedName>
        <fullName evidence="2">Uncharacterized protein</fullName>
    </submittedName>
</protein>
<evidence type="ECO:0000256" key="1">
    <source>
        <dbReference type="SAM" id="MobiDB-lite"/>
    </source>
</evidence>
<gene>
    <name evidence="2" type="ORF">NLI96_g11712</name>
</gene>
<evidence type="ECO:0000313" key="3">
    <source>
        <dbReference type="Proteomes" id="UP001212997"/>
    </source>
</evidence>
<accession>A0AAD5YD29</accession>
<organism evidence="2 3">
    <name type="scientific">Meripilus lineatus</name>
    <dbReference type="NCBI Taxonomy" id="2056292"/>
    <lineage>
        <taxon>Eukaryota</taxon>
        <taxon>Fungi</taxon>
        <taxon>Dikarya</taxon>
        <taxon>Basidiomycota</taxon>
        <taxon>Agaricomycotina</taxon>
        <taxon>Agaricomycetes</taxon>
        <taxon>Polyporales</taxon>
        <taxon>Meripilaceae</taxon>
        <taxon>Meripilus</taxon>
    </lineage>
</organism>
<dbReference type="Proteomes" id="UP001212997">
    <property type="component" value="Unassembled WGS sequence"/>
</dbReference>
<dbReference type="AlphaFoldDB" id="A0AAD5YD29"/>
<reference evidence="2" key="1">
    <citation type="submission" date="2022-07" db="EMBL/GenBank/DDBJ databases">
        <title>Genome Sequence of Physisporinus lineatus.</title>
        <authorList>
            <person name="Buettner E."/>
        </authorList>
    </citation>
    <scope>NUCLEOTIDE SEQUENCE</scope>
    <source>
        <strain evidence="2">VT162</strain>
    </source>
</reference>
<feature type="compositionally biased region" description="Basic and acidic residues" evidence="1">
    <location>
        <begin position="7"/>
        <end position="19"/>
    </location>
</feature>
<feature type="region of interest" description="Disordered" evidence="1">
    <location>
        <begin position="1"/>
        <end position="22"/>
    </location>
</feature>
<keyword evidence="3" id="KW-1185">Reference proteome</keyword>
<sequence>MAPNENKPMDTRNGRRSPKEANLAKQLDRACKRYQVSTSWGSLVIPDLNGKEIGDVVQDIRKSMFGAAALGEIGADGLDW</sequence>
<comment type="caution">
    <text evidence="2">The sequence shown here is derived from an EMBL/GenBank/DDBJ whole genome shotgun (WGS) entry which is preliminary data.</text>
</comment>
<evidence type="ECO:0000313" key="2">
    <source>
        <dbReference type="EMBL" id="KAJ3475628.1"/>
    </source>
</evidence>